<feature type="active site" description="Proton donor/acceptor" evidence="2">
    <location>
        <position position="111"/>
    </location>
</feature>
<gene>
    <name evidence="5" type="ORF">N2J37_24680</name>
</gene>
<dbReference type="GO" id="GO:0045820">
    <property type="term" value="P:negative regulation of glycolytic process"/>
    <property type="evidence" value="ECO:0007669"/>
    <property type="project" value="TreeGrafter"/>
</dbReference>
<dbReference type="InterPro" id="IPR029033">
    <property type="entry name" value="His_PPase_superfam"/>
</dbReference>
<feature type="signal peptide" evidence="4">
    <location>
        <begin position="1"/>
        <end position="19"/>
    </location>
</feature>
<dbReference type="Proteomes" id="UP001064206">
    <property type="component" value="Chromosome"/>
</dbReference>
<dbReference type="InterPro" id="IPR013078">
    <property type="entry name" value="His_Pase_superF_clade-1"/>
</dbReference>
<dbReference type="SUPFAM" id="SSF53254">
    <property type="entry name" value="Phosphoglycerate mutase-like"/>
    <property type="match status" value="1"/>
</dbReference>
<evidence type="ECO:0000256" key="3">
    <source>
        <dbReference type="PIRSR" id="PIRSR613078-2"/>
    </source>
</evidence>
<dbReference type="GO" id="GO:0043456">
    <property type="term" value="P:regulation of pentose-phosphate shunt"/>
    <property type="evidence" value="ECO:0007669"/>
    <property type="project" value="TreeGrafter"/>
</dbReference>
<dbReference type="InterPro" id="IPR051695">
    <property type="entry name" value="Phosphoglycerate_Mutase"/>
</dbReference>
<evidence type="ECO:0000256" key="2">
    <source>
        <dbReference type="PIRSR" id="PIRSR613078-1"/>
    </source>
</evidence>
<keyword evidence="1" id="KW-0378">Hydrolase</keyword>
<dbReference type="GO" id="GO:0004331">
    <property type="term" value="F:fructose-2,6-bisphosphate 2-phosphatase activity"/>
    <property type="evidence" value="ECO:0007669"/>
    <property type="project" value="TreeGrafter"/>
</dbReference>
<feature type="chain" id="PRO_5040311453" evidence="4">
    <location>
        <begin position="20"/>
        <end position="269"/>
    </location>
</feature>
<dbReference type="SMART" id="SM00855">
    <property type="entry name" value="PGAM"/>
    <property type="match status" value="1"/>
</dbReference>
<evidence type="ECO:0000256" key="1">
    <source>
        <dbReference type="ARBA" id="ARBA00022801"/>
    </source>
</evidence>
<dbReference type="CDD" id="cd07067">
    <property type="entry name" value="HP_PGM_like"/>
    <property type="match status" value="1"/>
</dbReference>
<keyword evidence="4" id="KW-0732">Signal</keyword>
<dbReference type="AlphaFoldDB" id="A0A9Q9JA52"/>
<dbReference type="Gene3D" id="3.40.50.1240">
    <property type="entry name" value="Phosphoglycerate mutase-like"/>
    <property type="match status" value="1"/>
</dbReference>
<organism evidence="5 6">
    <name type="scientific">Raoultella ornithinolytica</name>
    <name type="common">Klebsiella ornithinolytica</name>
    <dbReference type="NCBI Taxonomy" id="54291"/>
    <lineage>
        <taxon>Bacteria</taxon>
        <taxon>Pseudomonadati</taxon>
        <taxon>Pseudomonadota</taxon>
        <taxon>Gammaproteobacteria</taxon>
        <taxon>Enterobacterales</taxon>
        <taxon>Enterobacteriaceae</taxon>
        <taxon>Klebsiella/Raoultella group</taxon>
        <taxon>Raoultella</taxon>
    </lineage>
</organism>
<protein>
    <submittedName>
        <fullName evidence="5">Histidine phosphatase family protein</fullName>
    </submittedName>
</protein>
<sequence length="269" mass="29263">MNKWLTAIIMIASAATCSAAEMKDDGSINIYFARHGKTLLNTFDRVQGWADSPLTEDGIRVARYLGEGLKEVKFDRFYSSDAGRQRETLAVILKQAGIADYHPIELPGLREAFFGSFEGGFNKDMAAAGAKQLGLKDSAALFSKMKAGTLPVAESQNALAAADPQGMAENYQQVKSRTQAALHTIVENAESQGDKNILAISSGTSMQIMISDLTDDTAKNKPLANAAVVKIVYKNGIYSVPEIGNDSNLMIVFYVQIMPDDLVMQLHRF</sequence>
<evidence type="ECO:0000256" key="4">
    <source>
        <dbReference type="SAM" id="SignalP"/>
    </source>
</evidence>
<name>A0A9Q9JA52_RAOOR</name>
<feature type="binding site" evidence="3">
    <location>
        <begin position="34"/>
        <end position="41"/>
    </location>
    <ligand>
        <name>substrate</name>
    </ligand>
</feature>
<reference evidence="5" key="1">
    <citation type="submission" date="2022-09" db="EMBL/GenBank/DDBJ databases">
        <title>Multidrug resistance Raoultella ornithinolytica Strain MQB_Silv_108.</title>
        <authorList>
            <person name="Quintela-Baluja M."/>
        </authorList>
    </citation>
    <scope>NUCLEOTIDE SEQUENCE</scope>
    <source>
        <strain evidence="5">MQB_Silv_108</strain>
    </source>
</reference>
<feature type="binding site" evidence="3">
    <location>
        <position position="123"/>
    </location>
    <ligand>
        <name>substrate</name>
    </ligand>
</feature>
<evidence type="ECO:0000313" key="5">
    <source>
        <dbReference type="EMBL" id="UXE37664.1"/>
    </source>
</evidence>
<dbReference type="RefSeq" id="WP_260990359.1">
    <property type="nucleotide sequence ID" value="NZ_CP104450.1"/>
</dbReference>
<dbReference type="PANTHER" id="PTHR46517:SF1">
    <property type="entry name" value="FRUCTOSE-2,6-BISPHOSPHATASE TIGAR"/>
    <property type="match status" value="1"/>
</dbReference>
<feature type="active site" description="Tele-phosphohistidine intermediate" evidence="2">
    <location>
        <position position="35"/>
    </location>
</feature>
<dbReference type="GO" id="GO:0005829">
    <property type="term" value="C:cytosol"/>
    <property type="evidence" value="ECO:0007669"/>
    <property type="project" value="TreeGrafter"/>
</dbReference>
<proteinExistence type="predicted"/>
<dbReference type="PANTHER" id="PTHR46517">
    <property type="entry name" value="FRUCTOSE-2,6-BISPHOSPHATASE TIGAR"/>
    <property type="match status" value="1"/>
</dbReference>
<dbReference type="EMBL" id="CP104450">
    <property type="protein sequence ID" value="UXE37664.1"/>
    <property type="molecule type" value="Genomic_DNA"/>
</dbReference>
<evidence type="ECO:0000313" key="6">
    <source>
        <dbReference type="Proteomes" id="UP001064206"/>
    </source>
</evidence>
<dbReference type="Pfam" id="PF00300">
    <property type="entry name" value="His_Phos_1"/>
    <property type="match status" value="2"/>
</dbReference>
<accession>A0A9Q9JA52</accession>
<feature type="binding site" evidence="3">
    <location>
        <position position="84"/>
    </location>
    <ligand>
        <name>substrate</name>
    </ligand>
</feature>